<dbReference type="PANTHER" id="PTHR43110">
    <property type="entry name" value="THIOL PEROXIDASE"/>
    <property type="match status" value="1"/>
</dbReference>
<dbReference type="RefSeq" id="WP_243535779.1">
    <property type="nucleotide sequence ID" value="NZ_CP093442.1"/>
</dbReference>
<name>A0ABY4C886_9BACT</name>
<evidence type="ECO:0000313" key="4">
    <source>
        <dbReference type="EMBL" id="UOF00122.1"/>
    </source>
</evidence>
<evidence type="ECO:0000313" key="5">
    <source>
        <dbReference type="Proteomes" id="UP000830116"/>
    </source>
</evidence>
<dbReference type="EMBL" id="CP093442">
    <property type="protein sequence ID" value="UOF00122.1"/>
    <property type="molecule type" value="Genomic_DNA"/>
</dbReference>
<dbReference type="InterPro" id="IPR000866">
    <property type="entry name" value="AhpC/TSA"/>
</dbReference>
<sequence>MHTAERYGHGYTTILSPGNQAPDFCLASAPDQKLCLKDLLGKPLVLVFYPADWSPQCEDLDVCENILQQLQECDSALVAISLDAPWSHLAFSNERKLHFPLLADFQPKGEVARKYGIYDENNGVCDRAIFVIDQEGVISWSYLAPEGIKIKADAILNAVDALNRRD</sequence>
<dbReference type="PROSITE" id="PS51352">
    <property type="entry name" value="THIOREDOXIN_2"/>
    <property type="match status" value="1"/>
</dbReference>
<dbReference type="InterPro" id="IPR050455">
    <property type="entry name" value="Tpx_Peroxidase_subfamily"/>
</dbReference>
<evidence type="ECO:0000259" key="3">
    <source>
        <dbReference type="PROSITE" id="PS51352"/>
    </source>
</evidence>
<dbReference type="InterPro" id="IPR024706">
    <property type="entry name" value="Peroxiredoxin_AhpC-typ"/>
</dbReference>
<dbReference type="PANTHER" id="PTHR43110:SF1">
    <property type="entry name" value="THIOL PEROXIDASE"/>
    <property type="match status" value="1"/>
</dbReference>
<protein>
    <submittedName>
        <fullName evidence="4">Redoxin domain-containing protein</fullName>
    </submittedName>
</protein>
<reference evidence="4" key="1">
    <citation type="submission" date="2022-03" db="EMBL/GenBank/DDBJ databases">
        <title>Genome Identification and Characterization of new species Bdellovibrio reynosense LBG001 sp. nov. from a Mexico soil sample.</title>
        <authorList>
            <person name="Camilli A."/>
            <person name="Ajao Y."/>
            <person name="Guo X."/>
        </authorList>
    </citation>
    <scope>NUCLEOTIDE SEQUENCE</scope>
    <source>
        <strain evidence="4">LBG001</strain>
    </source>
</reference>
<dbReference type="Pfam" id="PF00578">
    <property type="entry name" value="AhpC-TSA"/>
    <property type="match status" value="1"/>
</dbReference>
<dbReference type="Gene3D" id="3.40.30.10">
    <property type="entry name" value="Glutaredoxin"/>
    <property type="match status" value="1"/>
</dbReference>
<dbReference type="PIRSF" id="PIRSF000239">
    <property type="entry name" value="AHPC"/>
    <property type="match status" value="1"/>
</dbReference>
<keyword evidence="5" id="KW-1185">Reference proteome</keyword>
<accession>A0ABY4C886</accession>
<keyword evidence="2" id="KW-0676">Redox-active center</keyword>
<proteinExistence type="predicted"/>
<feature type="domain" description="Thioredoxin" evidence="3">
    <location>
        <begin position="15"/>
        <end position="164"/>
    </location>
</feature>
<evidence type="ECO:0000256" key="1">
    <source>
        <dbReference type="ARBA" id="ARBA00023002"/>
    </source>
</evidence>
<keyword evidence="1" id="KW-0560">Oxidoreductase</keyword>
<dbReference type="SUPFAM" id="SSF52833">
    <property type="entry name" value="Thioredoxin-like"/>
    <property type="match status" value="1"/>
</dbReference>
<evidence type="ECO:0000256" key="2">
    <source>
        <dbReference type="ARBA" id="ARBA00023284"/>
    </source>
</evidence>
<dbReference type="Proteomes" id="UP000830116">
    <property type="component" value="Chromosome"/>
</dbReference>
<dbReference type="InterPro" id="IPR013766">
    <property type="entry name" value="Thioredoxin_domain"/>
</dbReference>
<dbReference type="InterPro" id="IPR036249">
    <property type="entry name" value="Thioredoxin-like_sf"/>
</dbReference>
<gene>
    <name evidence="4" type="ORF">MNR06_10455</name>
</gene>
<organism evidence="4 5">
    <name type="scientific">Bdellovibrio reynosensis</name>
    <dbReference type="NCBI Taxonomy" id="2835041"/>
    <lineage>
        <taxon>Bacteria</taxon>
        <taxon>Pseudomonadati</taxon>
        <taxon>Bdellovibrionota</taxon>
        <taxon>Bdellovibrionia</taxon>
        <taxon>Bdellovibrionales</taxon>
        <taxon>Pseudobdellovibrionaceae</taxon>
        <taxon>Bdellovibrio</taxon>
    </lineage>
</organism>